<evidence type="ECO:0008006" key="3">
    <source>
        <dbReference type="Google" id="ProtNLM"/>
    </source>
</evidence>
<comment type="caution">
    <text evidence="1">The sequence shown here is derived from an EMBL/GenBank/DDBJ whole genome shotgun (WGS) entry which is preliminary data.</text>
</comment>
<sequence>MGRSKLLASIVVGATVGAALSMFDRVTREKTIASTKNMKEAISYYSANREELQVLVEEKVLAAKVLCENVSENVNSIIDKVDEFKELPSTIEGMIKDTKSAFSLPDKE</sequence>
<evidence type="ECO:0000313" key="1">
    <source>
        <dbReference type="EMBL" id="KMY28573.1"/>
    </source>
</evidence>
<proteinExistence type="predicted"/>
<dbReference type="EMBL" id="LFXJ01000011">
    <property type="protein sequence ID" value="KMY28573.1"/>
    <property type="molecule type" value="Genomic_DNA"/>
</dbReference>
<accession>A0A0K9F3B6</accession>
<dbReference type="AlphaFoldDB" id="A0A0K9F3B6"/>
<name>A0A0K9F3B6_9BACI</name>
<dbReference type="OrthoDB" id="2353585at2"/>
<dbReference type="GeneID" id="96601025"/>
<evidence type="ECO:0000313" key="2">
    <source>
        <dbReference type="Proteomes" id="UP000037326"/>
    </source>
</evidence>
<dbReference type="RefSeq" id="WP_049668843.1">
    <property type="nucleotide sequence ID" value="NZ_LFXJ01000011.1"/>
</dbReference>
<dbReference type="PATRIC" id="fig|582475.4.peg.5161"/>
<organism evidence="1 2">
    <name type="scientific">Lysinibacillus xylanilyticus</name>
    <dbReference type="NCBI Taxonomy" id="582475"/>
    <lineage>
        <taxon>Bacteria</taxon>
        <taxon>Bacillati</taxon>
        <taxon>Bacillota</taxon>
        <taxon>Bacilli</taxon>
        <taxon>Bacillales</taxon>
        <taxon>Bacillaceae</taxon>
        <taxon>Lysinibacillus</taxon>
    </lineage>
</organism>
<dbReference type="Proteomes" id="UP000037326">
    <property type="component" value="Unassembled WGS sequence"/>
</dbReference>
<reference evidence="2" key="1">
    <citation type="submission" date="2015-07" db="EMBL/GenBank/DDBJ databases">
        <authorList>
            <consortium name="Consortium for Microbial Forensics and Genomics (microFORGE)"/>
            <person name="Knight B.M."/>
            <person name="Roberts D.P."/>
            <person name="Lin D."/>
            <person name="Hari K."/>
            <person name="Fletcher J."/>
            <person name="Melcher U."/>
            <person name="Blagden T."/>
            <person name="Winegar R.A."/>
        </authorList>
    </citation>
    <scope>NUCLEOTIDE SEQUENCE [LARGE SCALE GENOMIC DNA]</scope>
    <source>
        <strain evidence="2">DSM 23493</strain>
    </source>
</reference>
<protein>
    <recommendedName>
        <fullName evidence="3">YtxH domain-containing protein</fullName>
    </recommendedName>
</protein>
<gene>
    <name evidence="1" type="ORF">ACZ11_22720</name>
</gene>